<organism evidence="1 4">
    <name type="scientific">Candidatus Hakubella thermalkaliphila</name>
    <dbReference type="NCBI Taxonomy" id="2754717"/>
    <lineage>
        <taxon>Bacteria</taxon>
        <taxon>Bacillati</taxon>
        <taxon>Actinomycetota</taxon>
        <taxon>Actinomycetota incertae sedis</taxon>
        <taxon>Candidatus Hakubellales</taxon>
        <taxon>Candidatus Hakubellaceae</taxon>
        <taxon>Candidatus Hakubella</taxon>
    </lineage>
</organism>
<evidence type="ECO:0000313" key="1">
    <source>
        <dbReference type="EMBL" id="GFP30647.1"/>
    </source>
</evidence>
<sequence length="281" mass="32845">MDAARFEEVLQISASTEAVRRLVKLNYWDNQWWSRHIKDWRLKILLCGLSARVAYRTIQTYQHVTNKLCEIGYDKLTRLSEGEFKTILAPLGLKDTRWRFWQSVQRFCERYEERQEELARLSNDEFIELLRKEIWGAGYKVAQASVLYIRGYHSGVIVVDSGMRNLLAPCLGFATNPSDKGYELMRRQLEALAPTINCQDLLRETGYGDIAKRLAPDEVDHWWVHLVLIYFKREFCNAHRPEQCPLLRARLVVDPSKPACGGVEQRRNREREVCERLNGGP</sequence>
<dbReference type="GO" id="GO:0003824">
    <property type="term" value="F:catalytic activity"/>
    <property type="evidence" value="ECO:0007669"/>
    <property type="project" value="InterPro"/>
</dbReference>
<evidence type="ECO:0000313" key="4">
    <source>
        <dbReference type="Proteomes" id="UP000588083"/>
    </source>
</evidence>
<proteinExistence type="predicted"/>
<dbReference type="Proteomes" id="UP000569018">
    <property type="component" value="Unassembled WGS sequence"/>
</dbReference>
<comment type="caution">
    <text evidence="1">The sequence shown here is derived from an EMBL/GenBank/DDBJ whole genome shotgun (WGS) entry which is preliminary data.</text>
</comment>
<dbReference type="Proteomes" id="UP000588083">
    <property type="component" value="Unassembled WGS sequence"/>
</dbReference>
<dbReference type="SUPFAM" id="SSF48150">
    <property type="entry name" value="DNA-glycosylase"/>
    <property type="match status" value="1"/>
</dbReference>
<dbReference type="InterPro" id="IPR011257">
    <property type="entry name" value="DNA_glycosylase"/>
</dbReference>
<gene>
    <name evidence="1" type="ORF">HKBW3S34_01567</name>
    <name evidence="2" type="ORF">HKBW3S47_00111</name>
</gene>
<evidence type="ECO:0000313" key="2">
    <source>
        <dbReference type="EMBL" id="GFP38410.1"/>
    </source>
</evidence>
<dbReference type="RefSeq" id="WP_176235226.1">
    <property type="nucleotide sequence ID" value="NZ_BLRZ01000086.1"/>
</dbReference>
<dbReference type="EMBL" id="BLRZ01000086">
    <property type="protein sequence ID" value="GFP30647.1"/>
    <property type="molecule type" value="Genomic_DNA"/>
</dbReference>
<dbReference type="EMBL" id="BLSD01000003">
    <property type="protein sequence ID" value="GFP38410.1"/>
    <property type="molecule type" value="Genomic_DNA"/>
</dbReference>
<evidence type="ECO:0000313" key="3">
    <source>
        <dbReference type="Proteomes" id="UP000569018"/>
    </source>
</evidence>
<dbReference type="GO" id="GO:0006281">
    <property type="term" value="P:DNA repair"/>
    <property type="evidence" value="ECO:0007669"/>
    <property type="project" value="InterPro"/>
</dbReference>
<reference evidence="3 4" key="1">
    <citation type="journal article" date="2020" name="Front. Microbiol.">
        <title>Single-cell genomics of novel Actinobacteria with the Wood-Ljungdahl pathway discovered in a serpentinizing system.</title>
        <authorList>
            <person name="Merino N."/>
            <person name="Kawai M."/>
            <person name="Boyd E.S."/>
            <person name="Colman D.R."/>
            <person name="McGlynn S.E."/>
            <person name="Nealson K.H."/>
            <person name="Kurokawa K."/>
            <person name="Hongoh Y."/>
        </authorList>
    </citation>
    <scope>NUCLEOTIDE SEQUENCE [LARGE SCALE GENOMIC DNA]</scope>
    <source>
        <strain evidence="1 4">S34</strain>
        <strain evidence="2 3">S47</strain>
    </source>
</reference>
<protein>
    <submittedName>
        <fullName evidence="1">Uncharacterized protein</fullName>
    </submittedName>
</protein>
<name>A0A6V8QAC2_9ACTN</name>
<keyword evidence="4" id="KW-1185">Reference proteome</keyword>
<accession>A0A6V8QAC2</accession>
<dbReference type="AlphaFoldDB" id="A0A6V8QAC2"/>